<dbReference type="Pfam" id="PF00528">
    <property type="entry name" value="BPD_transp_1"/>
    <property type="match status" value="1"/>
</dbReference>
<keyword evidence="2 7" id="KW-0813">Transport</keyword>
<dbReference type="AlphaFoldDB" id="A0A8J3GLX2"/>
<evidence type="ECO:0000313" key="10">
    <source>
        <dbReference type="Proteomes" id="UP000630142"/>
    </source>
</evidence>
<dbReference type="EMBL" id="BMZQ01000003">
    <property type="protein sequence ID" value="GHD20724.1"/>
    <property type="molecule type" value="Genomic_DNA"/>
</dbReference>
<dbReference type="InterPro" id="IPR035906">
    <property type="entry name" value="MetI-like_sf"/>
</dbReference>
<dbReference type="RefSeq" id="WP_189506197.1">
    <property type="nucleotide sequence ID" value="NZ_BMZQ01000003.1"/>
</dbReference>
<reference evidence="9" key="2">
    <citation type="submission" date="2020-09" db="EMBL/GenBank/DDBJ databases">
        <authorList>
            <person name="Sun Q."/>
            <person name="Kim S."/>
        </authorList>
    </citation>
    <scope>NUCLEOTIDE SEQUENCE</scope>
    <source>
        <strain evidence="9">KCTC 42249</strain>
    </source>
</reference>
<dbReference type="GO" id="GO:0055085">
    <property type="term" value="P:transmembrane transport"/>
    <property type="evidence" value="ECO:0007669"/>
    <property type="project" value="InterPro"/>
</dbReference>
<keyword evidence="3" id="KW-1003">Cell membrane</keyword>
<reference evidence="9" key="1">
    <citation type="journal article" date="2014" name="Int. J. Syst. Evol. Microbiol.">
        <title>Complete genome sequence of Corynebacterium casei LMG S-19264T (=DSM 44701T), isolated from a smear-ripened cheese.</title>
        <authorList>
            <consortium name="US DOE Joint Genome Institute (JGI-PGF)"/>
            <person name="Walter F."/>
            <person name="Albersmeier A."/>
            <person name="Kalinowski J."/>
            <person name="Ruckert C."/>
        </authorList>
    </citation>
    <scope>NUCLEOTIDE SEQUENCE</scope>
    <source>
        <strain evidence="9">KCTC 42249</strain>
    </source>
</reference>
<keyword evidence="4 7" id="KW-0812">Transmembrane</keyword>
<feature type="transmembrane region" description="Helical" evidence="7">
    <location>
        <begin position="134"/>
        <end position="157"/>
    </location>
</feature>
<protein>
    <submittedName>
        <fullName evidence="9">Peptide ABC transporter permease</fullName>
    </submittedName>
</protein>
<comment type="subcellular location">
    <subcellularLocation>
        <location evidence="1 7">Cell membrane</location>
        <topology evidence="1 7">Multi-pass membrane protein</topology>
    </subcellularLocation>
</comment>
<organism evidence="9 10">
    <name type="scientific">Tianweitania populi</name>
    <dbReference type="NCBI Taxonomy" id="1607949"/>
    <lineage>
        <taxon>Bacteria</taxon>
        <taxon>Pseudomonadati</taxon>
        <taxon>Pseudomonadota</taxon>
        <taxon>Alphaproteobacteria</taxon>
        <taxon>Hyphomicrobiales</taxon>
        <taxon>Phyllobacteriaceae</taxon>
        <taxon>Tianweitania</taxon>
    </lineage>
</organism>
<dbReference type="PANTHER" id="PTHR43386">
    <property type="entry name" value="OLIGOPEPTIDE TRANSPORT SYSTEM PERMEASE PROTEIN APPC"/>
    <property type="match status" value="1"/>
</dbReference>
<feature type="transmembrane region" description="Helical" evidence="7">
    <location>
        <begin position="210"/>
        <end position="231"/>
    </location>
</feature>
<keyword evidence="10" id="KW-1185">Reference proteome</keyword>
<feature type="domain" description="ABC transmembrane type-1" evidence="8">
    <location>
        <begin position="86"/>
        <end position="274"/>
    </location>
</feature>
<proteinExistence type="inferred from homology"/>
<evidence type="ECO:0000256" key="4">
    <source>
        <dbReference type="ARBA" id="ARBA00022692"/>
    </source>
</evidence>
<dbReference type="Proteomes" id="UP000630142">
    <property type="component" value="Unassembled WGS sequence"/>
</dbReference>
<name>A0A8J3GLX2_9HYPH</name>
<keyword evidence="6 7" id="KW-0472">Membrane</keyword>
<evidence type="ECO:0000256" key="3">
    <source>
        <dbReference type="ARBA" id="ARBA00022475"/>
    </source>
</evidence>
<dbReference type="SUPFAM" id="SSF161098">
    <property type="entry name" value="MetI-like"/>
    <property type="match status" value="1"/>
</dbReference>
<dbReference type="PROSITE" id="PS50928">
    <property type="entry name" value="ABC_TM1"/>
    <property type="match status" value="1"/>
</dbReference>
<dbReference type="InterPro" id="IPR050366">
    <property type="entry name" value="BP-dependent_transpt_permease"/>
</dbReference>
<evidence type="ECO:0000256" key="6">
    <source>
        <dbReference type="ARBA" id="ARBA00023136"/>
    </source>
</evidence>
<sequence>MSNTSTLHRSTPPSGILGLVAREPFVMMALVMLGLVIGSAILASWISSADPLSISPRFRYRLPSSEFLFGSDQFGRDIFSRVLHGGQISLMVGFLSAVLAAFFGTLAGLLAGSFRLIDQILMRVMDGLMAIPNVLLAVAIVSLVGPSLVSIVVAICIPEIPRVARLIRAMVLTLREEPYVFAAVSMSIPRWKILLRHVLPGCVAPLVVQFSYMFASAILSEAVLGFLGVGFPSEIPSWGNVIAEGRTAFQRAPWCILFPGIFLSITVLTVNILGDRLRDLLDPRISASRAR</sequence>
<evidence type="ECO:0000259" key="8">
    <source>
        <dbReference type="PROSITE" id="PS50928"/>
    </source>
</evidence>
<feature type="transmembrane region" description="Helical" evidence="7">
    <location>
        <begin position="25"/>
        <end position="47"/>
    </location>
</feature>
<feature type="transmembrane region" description="Helical" evidence="7">
    <location>
        <begin position="252"/>
        <end position="274"/>
    </location>
</feature>
<dbReference type="Gene3D" id="1.10.3720.10">
    <property type="entry name" value="MetI-like"/>
    <property type="match status" value="1"/>
</dbReference>
<gene>
    <name evidence="9" type="ORF">GCM10016234_33280</name>
</gene>
<dbReference type="InterPro" id="IPR000515">
    <property type="entry name" value="MetI-like"/>
</dbReference>
<evidence type="ECO:0000256" key="7">
    <source>
        <dbReference type="RuleBase" id="RU363032"/>
    </source>
</evidence>
<comment type="caution">
    <text evidence="9">The sequence shown here is derived from an EMBL/GenBank/DDBJ whole genome shotgun (WGS) entry which is preliminary data.</text>
</comment>
<evidence type="ECO:0000313" key="9">
    <source>
        <dbReference type="EMBL" id="GHD20724.1"/>
    </source>
</evidence>
<feature type="transmembrane region" description="Helical" evidence="7">
    <location>
        <begin position="88"/>
        <end position="114"/>
    </location>
</feature>
<keyword evidence="5 7" id="KW-1133">Transmembrane helix</keyword>
<evidence type="ECO:0000256" key="5">
    <source>
        <dbReference type="ARBA" id="ARBA00022989"/>
    </source>
</evidence>
<dbReference type="CDD" id="cd06261">
    <property type="entry name" value="TM_PBP2"/>
    <property type="match status" value="1"/>
</dbReference>
<evidence type="ECO:0000256" key="1">
    <source>
        <dbReference type="ARBA" id="ARBA00004651"/>
    </source>
</evidence>
<dbReference type="PANTHER" id="PTHR43386:SF6">
    <property type="entry name" value="ABC TRANSPORTER PERMEASE PROTEIN"/>
    <property type="match status" value="1"/>
</dbReference>
<dbReference type="GO" id="GO:0005886">
    <property type="term" value="C:plasma membrane"/>
    <property type="evidence" value="ECO:0007669"/>
    <property type="project" value="UniProtKB-SubCell"/>
</dbReference>
<accession>A0A8J3GLX2</accession>
<evidence type="ECO:0000256" key="2">
    <source>
        <dbReference type="ARBA" id="ARBA00022448"/>
    </source>
</evidence>
<comment type="similarity">
    <text evidence="7">Belongs to the binding-protein-dependent transport system permease family.</text>
</comment>